<gene>
    <name evidence="3" type="ORF">FHU28_000601</name>
</gene>
<name>A0ABR6M5V0_MICEC</name>
<evidence type="ECO:0000313" key="3">
    <source>
        <dbReference type="EMBL" id="MBB5110762.1"/>
    </source>
</evidence>
<dbReference type="RefSeq" id="WP_184680636.1">
    <property type="nucleotide sequence ID" value="NZ_JACHJC010000001.1"/>
</dbReference>
<feature type="compositionally biased region" description="Pro residues" evidence="1">
    <location>
        <begin position="62"/>
        <end position="71"/>
    </location>
</feature>
<protein>
    <recommendedName>
        <fullName evidence="5">WD40 repeat protein</fullName>
    </recommendedName>
</protein>
<keyword evidence="4" id="KW-1185">Reference proteome</keyword>
<keyword evidence="2" id="KW-0472">Membrane</keyword>
<reference evidence="3 4" key="1">
    <citation type="submission" date="2020-08" db="EMBL/GenBank/DDBJ databases">
        <title>Sequencing the genomes of 1000 actinobacteria strains.</title>
        <authorList>
            <person name="Klenk H.-P."/>
        </authorList>
    </citation>
    <scope>NUCLEOTIDE SEQUENCE [LARGE SCALE GENOMIC DNA]</scope>
    <source>
        <strain evidence="3 4">DSM 43036</strain>
    </source>
</reference>
<feature type="transmembrane region" description="Helical" evidence="2">
    <location>
        <begin position="39"/>
        <end position="58"/>
    </location>
</feature>
<dbReference type="SUPFAM" id="SSF82171">
    <property type="entry name" value="DPP6 N-terminal domain-like"/>
    <property type="match status" value="1"/>
</dbReference>
<sequence>MNETELTRLLTRATEEIRPTRPAAAGWERAGRVRRARRAAAAAAVAVVLVGGGTTALLHRSGPPPAAPPRPAVTSAPNAPVVQRPPERLGEAGDPLGRLGDRVGAALSARPVSRALALYQPVDPATGEAGTVRVLGDDGIVRELDVVTLAPTRDAGGNEATALKPGSLSPDGRTAAFAQTGEVVVVDLTDVGVRRYPLAGYLEHVVWAGDRLIVGDNDTAYELDRRTGATRKLAVDPWTLVVPEPDRSGDLLTVGGWSGDGGLAVRRFPAAGGTADRRPVTTGQLPPGYRLDEVYGRGWQRGDRIGQAGWTTTASGAGTSSGGEGVAVLDARTGAVTRLLDLGREGRAKGCCAVYGWTADGELLFRYDAGLARWRPETGAVDRVADNVPGSLSIAAR</sequence>
<dbReference type="EMBL" id="JACHJC010000001">
    <property type="protein sequence ID" value="MBB5110762.1"/>
    <property type="molecule type" value="Genomic_DNA"/>
</dbReference>
<accession>A0ABR6M5V0</accession>
<keyword evidence="2" id="KW-1133">Transmembrane helix</keyword>
<keyword evidence="2" id="KW-0812">Transmembrane</keyword>
<evidence type="ECO:0000313" key="4">
    <source>
        <dbReference type="Proteomes" id="UP000618986"/>
    </source>
</evidence>
<organism evidence="3 4">
    <name type="scientific">Micromonospora echinospora</name>
    <name type="common">Micromonospora purpurea</name>
    <dbReference type="NCBI Taxonomy" id="1877"/>
    <lineage>
        <taxon>Bacteria</taxon>
        <taxon>Bacillati</taxon>
        <taxon>Actinomycetota</taxon>
        <taxon>Actinomycetes</taxon>
        <taxon>Micromonosporales</taxon>
        <taxon>Micromonosporaceae</taxon>
        <taxon>Micromonospora</taxon>
    </lineage>
</organism>
<proteinExistence type="predicted"/>
<evidence type="ECO:0008006" key="5">
    <source>
        <dbReference type="Google" id="ProtNLM"/>
    </source>
</evidence>
<evidence type="ECO:0000256" key="1">
    <source>
        <dbReference type="SAM" id="MobiDB-lite"/>
    </source>
</evidence>
<feature type="region of interest" description="Disordered" evidence="1">
    <location>
        <begin position="59"/>
        <end position="97"/>
    </location>
</feature>
<comment type="caution">
    <text evidence="3">The sequence shown here is derived from an EMBL/GenBank/DDBJ whole genome shotgun (WGS) entry which is preliminary data.</text>
</comment>
<dbReference type="GeneID" id="300291197"/>
<dbReference type="Proteomes" id="UP000618986">
    <property type="component" value="Unassembled WGS sequence"/>
</dbReference>
<evidence type="ECO:0000256" key="2">
    <source>
        <dbReference type="SAM" id="Phobius"/>
    </source>
</evidence>